<dbReference type="Pfam" id="PF04675">
    <property type="entry name" value="DNA_ligase_A_N"/>
    <property type="match status" value="1"/>
</dbReference>
<keyword evidence="3" id="KW-0547">Nucleotide-binding</keyword>
<feature type="non-terminal residue" evidence="7">
    <location>
        <position position="663"/>
    </location>
</feature>
<dbReference type="PANTHER" id="PTHR45997:SF2">
    <property type="entry name" value="ATP DEPENDENT DNA LIGASE DOMAIN PROTEIN (AFU_ORTHOLOGUE AFUA_5G02430)"/>
    <property type="match status" value="1"/>
</dbReference>
<dbReference type="SUPFAM" id="SSF56091">
    <property type="entry name" value="DNA ligase/mRNA capping enzyme, catalytic domain"/>
    <property type="match status" value="1"/>
</dbReference>
<name>A0A074VKI9_AURM1</name>
<keyword evidence="8" id="KW-1185">Reference proteome</keyword>
<proteinExistence type="inferred from homology"/>
<comment type="similarity">
    <text evidence="1">Belongs to the ATP-dependent DNA ligase family.</text>
</comment>
<dbReference type="GO" id="GO:0005524">
    <property type="term" value="F:ATP binding"/>
    <property type="evidence" value="ECO:0007669"/>
    <property type="project" value="UniProtKB-KW"/>
</dbReference>
<reference evidence="7 8" key="1">
    <citation type="journal article" date="2014" name="BMC Genomics">
        <title>Genome sequencing of four Aureobasidium pullulans varieties: biotechnological potential, stress tolerance, and description of new species.</title>
        <authorList>
            <person name="Gostin Ar C."/>
            <person name="Ohm R.A."/>
            <person name="Kogej T."/>
            <person name="Sonjak S."/>
            <person name="Turk M."/>
            <person name="Zajc J."/>
            <person name="Zalar P."/>
            <person name="Grube M."/>
            <person name="Sun H."/>
            <person name="Han J."/>
            <person name="Sharma A."/>
            <person name="Chiniquy J."/>
            <person name="Ngan C.Y."/>
            <person name="Lipzen A."/>
            <person name="Barry K."/>
            <person name="Grigoriev I.V."/>
            <person name="Gunde-Cimerman N."/>
        </authorList>
    </citation>
    <scope>NUCLEOTIDE SEQUENCE [LARGE SCALE GENOMIC DNA]</scope>
    <source>
        <strain evidence="7 8">CBS 110374</strain>
    </source>
</reference>
<evidence type="ECO:0000256" key="2">
    <source>
        <dbReference type="ARBA" id="ARBA00022598"/>
    </source>
</evidence>
<evidence type="ECO:0000313" key="8">
    <source>
        <dbReference type="Proteomes" id="UP000030672"/>
    </source>
</evidence>
<dbReference type="GO" id="GO:0003677">
    <property type="term" value="F:DNA binding"/>
    <property type="evidence" value="ECO:0007669"/>
    <property type="project" value="InterPro"/>
</dbReference>
<dbReference type="GO" id="GO:0032807">
    <property type="term" value="C:DNA ligase IV complex"/>
    <property type="evidence" value="ECO:0007669"/>
    <property type="project" value="TreeGrafter"/>
</dbReference>
<evidence type="ECO:0000313" key="7">
    <source>
        <dbReference type="EMBL" id="KEQ61255.1"/>
    </source>
</evidence>
<dbReference type="AlphaFoldDB" id="A0A074VKI9"/>
<dbReference type="HOGENOM" id="CLU_004299_3_0_1"/>
<dbReference type="GO" id="GO:0003910">
    <property type="term" value="F:DNA ligase (ATP) activity"/>
    <property type="evidence" value="ECO:0007669"/>
    <property type="project" value="InterPro"/>
</dbReference>
<evidence type="ECO:0000256" key="5">
    <source>
        <dbReference type="ARBA" id="ARBA00023242"/>
    </source>
</evidence>
<evidence type="ECO:0000256" key="3">
    <source>
        <dbReference type="ARBA" id="ARBA00022741"/>
    </source>
</evidence>
<dbReference type="GO" id="GO:0006303">
    <property type="term" value="P:double-strand break repair via nonhomologous end joining"/>
    <property type="evidence" value="ECO:0007669"/>
    <property type="project" value="TreeGrafter"/>
</dbReference>
<keyword evidence="2 7" id="KW-0436">Ligase</keyword>
<dbReference type="GeneID" id="63912078"/>
<dbReference type="InterPro" id="IPR012310">
    <property type="entry name" value="DNA_ligase_ATP-dep_cent"/>
</dbReference>
<evidence type="ECO:0000256" key="4">
    <source>
        <dbReference type="ARBA" id="ARBA00022840"/>
    </source>
</evidence>
<dbReference type="Gene3D" id="3.30.470.30">
    <property type="entry name" value="DNA ligase/mRNA capping enzyme"/>
    <property type="match status" value="1"/>
</dbReference>
<dbReference type="InterPro" id="IPR012308">
    <property type="entry name" value="DNA_ligase_ATP-dep_N"/>
</dbReference>
<dbReference type="GO" id="GO:0006310">
    <property type="term" value="P:DNA recombination"/>
    <property type="evidence" value="ECO:0007669"/>
    <property type="project" value="InterPro"/>
</dbReference>
<organism evidence="7 8">
    <name type="scientific">Aureobasidium melanogenum (strain CBS 110374)</name>
    <name type="common">Aureobasidium pullulans var. melanogenum</name>
    <dbReference type="NCBI Taxonomy" id="1043003"/>
    <lineage>
        <taxon>Eukaryota</taxon>
        <taxon>Fungi</taxon>
        <taxon>Dikarya</taxon>
        <taxon>Ascomycota</taxon>
        <taxon>Pezizomycotina</taxon>
        <taxon>Dothideomycetes</taxon>
        <taxon>Dothideomycetidae</taxon>
        <taxon>Dothideales</taxon>
        <taxon>Saccotheciaceae</taxon>
        <taxon>Aureobasidium</taxon>
    </lineage>
</organism>
<keyword evidence="5" id="KW-0539">Nucleus</keyword>
<dbReference type="PANTHER" id="PTHR45997">
    <property type="entry name" value="DNA LIGASE 4"/>
    <property type="match status" value="1"/>
</dbReference>
<sequence>MSFKFAYFCDYLERCEEITCHDPPLPPSELRPRLYRQHATWFSTHHKVIDALDELGTATLLSSFLPHRRKDRIYGLQSTSLLKLLGRCLGLSASARQELASFQNPNNGDLGDCLQRLLMARGPPALPFVTLQDADDVLHALAAGNRFSAHSVRQSLLPSTSIDTSLSDVFMRLHPVEAKWLVRLILKDFASVSLNERSILASVHFLLPDLLGMQDSFENACAALKTNFADYPSRPDPQSRNILRQTALSSFRPTPGVKVSRPEYTKARSIKHCLQMTAGGKWLVERKYDGEYCQIHVDLTRGDDWLRIYSKSGRDSTEDRAGLRSTIKRCLRIGSDKCRVKRACILVGEMVVFSDVQDSVLGFDEIRKHVSRAGSFIGVENDPPRQSSEHLMIVLFDLLLLDDEDILSRSVEERKARLNTLYKRVHGRAVPAESCVMDFSQATAEHRLMNHFAASIACRHEGLVLKRCGVPYHTHDFFLNGIKLKKDYIAGLGDEADFAVVAASYSSQEAKKQSGLRLKYTHFHLGCLLNKNLLHRDGVKPVFRIVATIAYDHCMSKEILERVNIEGGMLAEPYSKRTSTLVIETDGMLRIGDYFRDPLVFEVLGSSYSKHTGGFFMLRHPRVKKLHRDRTWRDCITFDALQSAATEALSAPHDSETQENVDW</sequence>
<dbReference type="InterPro" id="IPR036599">
    <property type="entry name" value="DNA_ligase_N_sf"/>
</dbReference>
<dbReference type="Gene3D" id="2.40.50.140">
    <property type="entry name" value="Nucleic acid-binding proteins"/>
    <property type="match status" value="1"/>
</dbReference>
<dbReference type="InterPro" id="IPR029710">
    <property type="entry name" value="LIG4"/>
</dbReference>
<dbReference type="Proteomes" id="UP000030672">
    <property type="component" value="Unassembled WGS sequence"/>
</dbReference>
<dbReference type="InterPro" id="IPR012340">
    <property type="entry name" value="NA-bd_OB-fold"/>
</dbReference>
<dbReference type="Pfam" id="PF01068">
    <property type="entry name" value="DNA_ligase_A_M"/>
    <property type="match status" value="1"/>
</dbReference>
<dbReference type="GO" id="GO:0006297">
    <property type="term" value="P:nucleotide-excision repair, DNA gap filling"/>
    <property type="evidence" value="ECO:0007669"/>
    <property type="project" value="TreeGrafter"/>
</dbReference>
<dbReference type="EMBL" id="KL584839">
    <property type="protein sequence ID" value="KEQ61255.1"/>
    <property type="molecule type" value="Genomic_DNA"/>
</dbReference>
<evidence type="ECO:0000259" key="6">
    <source>
        <dbReference type="PROSITE" id="PS50160"/>
    </source>
</evidence>
<feature type="domain" description="ATP-dependent DNA ligase family profile" evidence="6">
    <location>
        <begin position="384"/>
        <end position="529"/>
    </location>
</feature>
<keyword evidence="4" id="KW-0067">ATP-binding</keyword>
<dbReference type="RefSeq" id="XP_040878278.1">
    <property type="nucleotide sequence ID" value="XM_041018705.1"/>
</dbReference>
<dbReference type="STRING" id="1043003.A0A074VKI9"/>
<protein>
    <submittedName>
        <fullName evidence="7">DNA ligase/mRNA capping enzyme</fullName>
    </submittedName>
</protein>
<evidence type="ECO:0000256" key="1">
    <source>
        <dbReference type="ARBA" id="ARBA00007572"/>
    </source>
</evidence>
<dbReference type="PROSITE" id="PS50160">
    <property type="entry name" value="DNA_LIGASE_A3"/>
    <property type="match status" value="1"/>
</dbReference>
<dbReference type="Gene3D" id="1.10.3260.10">
    <property type="entry name" value="DNA ligase, ATP-dependent, N-terminal domain"/>
    <property type="match status" value="1"/>
</dbReference>
<gene>
    <name evidence="7" type="ORF">M437DRAFT_13250</name>
</gene>
<accession>A0A074VKI9</accession>